<protein>
    <submittedName>
        <fullName evidence="1">Uncharacterized protein</fullName>
    </submittedName>
</protein>
<proteinExistence type="predicted"/>
<dbReference type="EMBL" id="UINC01001010">
    <property type="protein sequence ID" value="SUZ67396.1"/>
    <property type="molecule type" value="Genomic_DNA"/>
</dbReference>
<name>A0A381PK43_9ZZZZ</name>
<evidence type="ECO:0000313" key="1">
    <source>
        <dbReference type="EMBL" id="SUZ67396.1"/>
    </source>
</evidence>
<sequence length="85" mass="9299">MKNNSIFFLIVLGLWSCAENNADCTDCGGGLLEGYLYKEVTLEDVGKLAEIAVNTEIGACIRFKMDGTDFTEAVVVDECCCTQFQ</sequence>
<dbReference type="AlphaFoldDB" id="A0A381PK43"/>
<gene>
    <name evidence="1" type="ORF">METZ01_LOCUS20250</name>
</gene>
<reference evidence="1" key="1">
    <citation type="submission" date="2018-05" db="EMBL/GenBank/DDBJ databases">
        <authorList>
            <person name="Lanie J.A."/>
            <person name="Ng W.-L."/>
            <person name="Kazmierczak K.M."/>
            <person name="Andrzejewski T.M."/>
            <person name="Davidsen T.M."/>
            <person name="Wayne K.J."/>
            <person name="Tettelin H."/>
            <person name="Glass J.I."/>
            <person name="Rusch D."/>
            <person name="Podicherti R."/>
            <person name="Tsui H.-C.T."/>
            <person name="Winkler M.E."/>
        </authorList>
    </citation>
    <scope>NUCLEOTIDE SEQUENCE</scope>
</reference>
<accession>A0A381PK43</accession>
<organism evidence="1">
    <name type="scientific">marine metagenome</name>
    <dbReference type="NCBI Taxonomy" id="408172"/>
    <lineage>
        <taxon>unclassified sequences</taxon>
        <taxon>metagenomes</taxon>
        <taxon>ecological metagenomes</taxon>
    </lineage>
</organism>